<organism evidence="2 4">
    <name type="scientific">Prevotella heparinolytica</name>
    <dbReference type="NCBI Taxonomy" id="28113"/>
    <lineage>
        <taxon>Bacteria</taxon>
        <taxon>Pseudomonadati</taxon>
        <taxon>Bacteroidota</taxon>
        <taxon>Bacteroidia</taxon>
        <taxon>Bacteroidales</taxon>
        <taxon>Bacteroidaceae</taxon>
        <taxon>Bacteroides</taxon>
    </lineage>
</organism>
<dbReference type="Proteomes" id="UP000396835">
    <property type="component" value="Unassembled WGS sequence"/>
</dbReference>
<evidence type="ECO:0000313" key="5">
    <source>
        <dbReference type="Proteomes" id="UP000396835"/>
    </source>
</evidence>
<dbReference type="Proteomes" id="UP000279562">
    <property type="component" value="Unassembled WGS sequence"/>
</dbReference>
<name>A0A3P2AC96_9BACE</name>
<reference evidence="2 4" key="1">
    <citation type="submission" date="2018-11" db="EMBL/GenBank/DDBJ databases">
        <title>Genomes From Bacteria Associated with the Canine Oral Cavity: a Test Case for Automated Genome-Based Taxonomic Assignment.</title>
        <authorList>
            <person name="Coil D.A."/>
            <person name="Jospin G."/>
            <person name="Darling A.E."/>
            <person name="Wallis C."/>
            <person name="Davis I.J."/>
            <person name="Harris S."/>
            <person name="Eisen J.A."/>
            <person name="Holcombe L.J."/>
            <person name="O'Flynn C."/>
        </authorList>
    </citation>
    <scope>NUCLEOTIDE SEQUENCE [LARGE SCALE GENOMIC DNA]</scope>
    <source>
        <strain evidence="2 4">OH1047_COT-310</strain>
    </source>
</reference>
<dbReference type="Gene3D" id="1.25.40.390">
    <property type="match status" value="1"/>
</dbReference>
<evidence type="ECO:0000313" key="4">
    <source>
        <dbReference type="Proteomes" id="UP000279562"/>
    </source>
</evidence>
<keyword evidence="2" id="KW-0449">Lipoprotein</keyword>
<dbReference type="AlphaFoldDB" id="A0A3P2AC96"/>
<evidence type="ECO:0000313" key="2">
    <source>
        <dbReference type="EMBL" id="RRD93057.1"/>
    </source>
</evidence>
<dbReference type="InterPro" id="IPR011990">
    <property type="entry name" value="TPR-like_helical_dom_sf"/>
</dbReference>
<sequence length="515" mass="57155">MKRNILHIALTAALLPFFTGCTDNFEKYNTEPYVPYTLPVPVLFGQLITTGINVQQNDNQMIDQMVGGPYGGYLTMSTSWGGSNFNTYNQTDGWNQIPFNTPFEKFYPNYYKIAEATQKKGHFFAMAQILRVNTMSRVALCYGPIPYSKVSKGESQSPYDSEAELYISMLQDLTSAIAVLKDYISATSLRPLSESDVVYNGDYSKWIRFANSLKLRLAMRIVNANPNLACKAAEEAVNDDGGLIDNASYNAMVPVGAEPNPFWLVANSWGEIRANATLTSYMNGYKDPRMAAYFTAATVEADGTDTYVGLRSGVKGMTTAMGSKFSKPAYGQKDDMPMFLSSETAFLRAEGALRGWKMGGEAKDFYEQGIALSFAERKVNGAEAYVADKTSTPKSYVSPIEAAKMSYSIKTKITIAWDEKANFDTNLERIITQKWIANFPLGLEAWADYRRTGYPEIFPVVDNLSNGVISTERQQRRLPFPLKEKQGNSENVAAAVNMLGGPDTGATDLWWAKKK</sequence>
<dbReference type="SUPFAM" id="SSF48452">
    <property type="entry name" value="TPR-like"/>
    <property type="match status" value="1"/>
</dbReference>
<dbReference type="Pfam" id="PF12741">
    <property type="entry name" value="SusD-like"/>
    <property type="match status" value="1"/>
</dbReference>
<dbReference type="EMBL" id="RQYF01000003">
    <property type="protein sequence ID" value="RRD93057.1"/>
    <property type="molecule type" value="Genomic_DNA"/>
</dbReference>
<evidence type="ECO:0000256" key="1">
    <source>
        <dbReference type="SAM" id="SignalP"/>
    </source>
</evidence>
<dbReference type="RefSeq" id="WP_125238179.1">
    <property type="nucleotide sequence ID" value="NZ_CAACYH010000004.1"/>
</dbReference>
<keyword evidence="1" id="KW-0732">Signal</keyword>
<dbReference type="PROSITE" id="PS51257">
    <property type="entry name" value="PROKAR_LIPOPROTEIN"/>
    <property type="match status" value="1"/>
</dbReference>
<keyword evidence="4" id="KW-1185">Reference proteome</keyword>
<dbReference type="EMBL" id="CAACYH010000004">
    <property type="protein sequence ID" value="VFB13143.1"/>
    <property type="molecule type" value="Genomic_DNA"/>
</dbReference>
<accession>A0A3P2AC96</accession>
<feature type="chain" id="PRO_5036087671" evidence="1">
    <location>
        <begin position="22"/>
        <end position="515"/>
    </location>
</feature>
<gene>
    <name evidence="2" type="ORF">EII33_01255</name>
    <name evidence="3" type="ORF">NCTC7812_00664</name>
</gene>
<feature type="signal peptide" evidence="1">
    <location>
        <begin position="1"/>
        <end position="21"/>
    </location>
</feature>
<dbReference type="InterPro" id="IPR024302">
    <property type="entry name" value="SusD-like"/>
</dbReference>
<proteinExistence type="predicted"/>
<protein>
    <submittedName>
        <fullName evidence="2 3">Lipoprotein</fullName>
    </submittedName>
</protein>
<reference evidence="3 5" key="2">
    <citation type="submission" date="2019-02" db="EMBL/GenBank/DDBJ databases">
        <authorList>
            <consortium name="Pathogen Informatics"/>
        </authorList>
    </citation>
    <scope>NUCLEOTIDE SEQUENCE [LARGE SCALE GENOMIC DNA]</scope>
    <source>
        <strain evidence="3 5">3012STDY7078512</strain>
    </source>
</reference>
<evidence type="ECO:0000313" key="3">
    <source>
        <dbReference type="EMBL" id="VFB13143.1"/>
    </source>
</evidence>
<dbReference type="OrthoDB" id="1387301at2"/>